<reference evidence="3 4" key="1">
    <citation type="submission" date="2018-08" db="EMBL/GenBank/DDBJ databases">
        <title>Genome and evolution of the arbuscular mycorrhizal fungus Diversispora epigaea (formerly Glomus versiforme) and its bacterial endosymbionts.</title>
        <authorList>
            <person name="Sun X."/>
            <person name="Fei Z."/>
            <person name="Harrison M."/>
        </authorList>
    </citation>
    <scope>NUCLEOTIDE SEQUENCE [LARGE SCALE GENOMIC DNA]</scope>
    <source>
        <strain evidence="3 4">IT104</strain>
    </source>
</reference>
<dbReference type="InterPro" id="IPR013784">
    <property type="entry name" value="Carb-bd-like_fold"/>
</dbReference>
<organism evidence="3 4">
    <name type="scientific">Diversispora epigaea</name>
    <dbReference type="NCBI Taxonomy" id="1348612"/>
    <lineage>
        <taxon>Eukaryota</taxon>
        <taxon>Fungi</taxon>
        <taxon>Fungi incertae sedis</taxon>
        <taxon>Mucoromycota</taxon>
        <taxon>Glomeromycotina</taxon>
        <taxon>Glomeromycetes</taxon>
        <taxon>Diversisporales</taxon>
        <taxon>Diversisporaceae</taxon>
        <taxon>Diversispora</taxon>
    </lineage>
</organism>
<dbReference type="InterPro" id="IPR013783">
    <property type="entry name" value="Ig-like_fold"/>
</dbReference>
<gene>
    <name evidence="3" type="ORF">Glove_243g79</name>
</gene>
<proteinExistence type="predicted"/>
<dbReference type="Gene3D" id="2.60.40.10">
    <property type="entry name" value="Immunoglobulins"/>
    <property type="match status" value="1"/>
</dbReference>
<protein>
    <recommendedName>
        <fullName evidence="2">CBM20 domain-containing protein</fullName>
    </recommendedName>
</protein>
<dbReference type="Pfam" id="PF00686">
    <property type="entry name" value="CBM_20"/>
    <property type="match status" value="1"/>
</dbReference>
<keyword evidence="4" id="KW-1185">Reference proteome</keyword>
<evidence type="ECO:0000313" key="3">
    <source>
        <dbReference type="EMBL" id="RHZ72274.1"/>
    </source>
</evidence>
<evidence type="ECO:0000259" key="2">
    <source>
        <dbReference type="PROSITE" id="PS51166"/>
    </source>
</evidence>
<evidence type="ECO:0000256" key="1">
    <source>
        <dbReference type="SAM" id="Coils"/>
    </source>
</evidence>
<evidence type="ECO:0000313" key="4">
    <source>
        <dbReference type="Proteomes" id="UP000266861"/>
    </source>
</evidence>
<feature type="coiled-coil region" evidence="1">
    <location>
        <begin position="468"/>
        <end position="495"/>
    </location>
</feature>
<dbReference type="GO" id="GO:2001070">
    <property type="term" value="F:starch binding"/>
    <property type="evidence" value="ECO:0007669"/>
    <property type="project" value="InterPro"/>
</dbReference>
<dbReference type="Proteomes" id="UP000266861">
    <property type="component" value="Unassembled WGS sequence"/>
</dbReference>
<feature type="coiled-coil region" evidence="1">
    <location>
        <begin position="524"/>
        <end position="665"/>
    </location>
</feature>
<comment type="caution">
    <text evidence="3">The sequence shown here is derived from an EMBL/GenBank/DDBJ whole genome shotgun (WGS) entry which is preliminary data.</text>
</comment>
<dbReference type="PROSITE" id="PS51166">
    <property type="entry name" value="CBM20"/>
    <property type="match status" value="1"/>
</dbReference>
<dbReference type="STRING" id="1348612.A0A397IFV1"/>
<keyword evidence="1" id="KW-0175">Coiled coil</keyword>
<dbReference type="InterPro" id="IPR002044">
    <property type="entry name" value="CBM20"/>
</dbReference>
<dbReference type="OrthoDB" id="2421915at2759"/>
<sequence>MASTSHLEKDIITSIFYVHLPPDITPENHLPVVIGSCESLGEWNENEPKIILSLQPNSTLWKSDPVTIPLNTHIEYKYATFCKEFFSPKYTFESCEGGENRLIKFQKNHYDIWRNNDRHVIDYIKFKKENRFRFVDCIYNSVNDQDFKEKIMEFQTICSEYRDYVTSVTKLDFIHNKLSDLNSIEKNFLLVLLGYYMECQNKTLFEHIFNYLDDEKKRTKTAENDIGNQRLKEEVKESNKKVNSNSVLKVKALLKIINDRLKDTFHLKKDNITSVFHVHLPPDITENHSPVIDISNRKIKLFLQPNSTLWKSGLVLIPLNNHLEYKYVADSRFFSKCEGRANRRTKFQRNHYDIWRDNNRCKINPEKLKNDFRFVDCICNSINDQNFEEKIMEFQTICSEHREYVISVTKLDFIRNKLSDLNSIEKNFLLVLLGYYMGCQNETLFEYIFNYLYEENKRTKTAENDIDNQRLKEEDKELNEKVDGLKKDNELLDRRNRRLGNYSEELKTESVKLKVEKTEFTENVDKLKETVAKLNSYNKKLEESTKEQMEGFKAQLEQEKKANEKLVNSLNTKFNELDNYSYELKIENDKLNVEKTELTKNVDKLKVEKTDLTKKVDKLEETVEELNSYSKRLEESNKKQKESFKAQFEQEKEANKKLANSLRKKLNDNGNGYFMLSEENAKLKEEASKYQAALGVATNTRLGDDDLNHSVKLKEDIKRLQTLLENYVTHLKPKTDININIEQIQILVQNYDCEIDNTENPNKLLIKAILQRKVLDFVLEKYSSLLYNHKNDYKDKVRFTHTHQTSYSNKNKYSRKNYTDENDLQFIHHQTSYKDKDENENDDRFLELKIDSKANELLDLINEFSTTREGTDEVIKVSATKTRQQIYGILGNRGFNKIIHDNEIHEHNFIYKVSNELNNMMNSYRKIENVERKNNIEAKAPKLVQNIFKIFLFRLNVQEPKLEYYFYKVEDEIDSDFMAESWDDEIDKLCVDICYFPLIGQNLASKNKKVYTLAKVVARSKNVLQKY</sequence>
<name>A0A397IFV1_9GLOM</name>
<dbReference type="SUPFAM" id="SSF49452">
    <property type="entry name" value="Starch-binding domain-like"/>
    <property type="match status" value="1"/>
</dbReference>
<dbReference type="AlphaFoldDB" id="A0A397IFV1"/>
<dbReference type="EMBL" id="PQFF01000225">
    <property type="protein sequence ID" value="RHZ72274.1"/>
    <property type="molecule type" value="Genomic_DNA"/>
</dbReference>
<feature type="domain" description="CBM20" evidence="2">
    <location>
        <begin position="6"/>
        <end position="115"/>
    </location>
</feature>
<accession>A0A397IFV1</accession>